<accession>A0A449A9C6</accession>
<feature type="domain" description="Alanyl-transfer RNA synthetases family profile" evidence="15">
    <location>
        <begin position="1"/>
        <end position="703"/>
    </location>
</feature>
<evidence type="ECO:0000256" key="4">
    <source>
        <dbReference type="ARBA" id="ARBA00022598"/>
    </source>
</evidence>
<evidence type="ECO:0000313" key="16">
    <source>
        <dbReference type="EMBL" id="VEU60782.1"/>
    </source>
</evidence>
<keyword evidence="7 14" id="KW-0862">Zinc</keyword>
<feature type="binding site" evidence="14">
    <location>
        <position position="555"/>
    </location>
    <ligand>
        <name>Zn(2+)</name>
        <dbReference type="ChEBI" id="CHEBI:29105"/>
    </ligand>
</feature>
<dbReference type="InterPro" id="IPR045864">
    <property type="entry name" value="aa-tRNA-synth_II/BPL/LPL"/>
</dbReference>
<dbReference type="InterPro" id="IPR012947">
    <property type="entry name" value="tRNA_SAD"/>
</dbReference>
<dbReference type="GO" id="GO:0000049">
    <property type="term" value="F:tRNA binding"/>
    <property type="evidence" value="ECO:0007669"/>
    <property type="project" value="UniProtKB-KW"/>
</dbReference>
<evidence type="ECO:0000313" key="17">
    <source>
        <dbReference type="Proteomes" id="UP000290942"/>
    </source>
</evidence>
<keyword evidence="6 14" id="KW-0547">Nucleotide-binding</keyword>
<dbReference type="EMBL" id="LR214970">
    <property type="protein sequence ID" value="VEU60782.1"/>
    <property type="molecule type" value="Genomic_DNA"/>
</dbReference>
<dbReference type="Pfam" id="PF07973">
    <property type="entry name" value="tRNA_SAD"/>
    <property type="match status" value="1"/>
</dbReference>
<dbReference type="Gene3D" id="3.30.930.10">
    <property type="entry name" value="Bira Bifunctional Protein, Domain 2"/>
    <property type="match status" value="1"/>
</dbReference>
<reference evidence="16 17" key="1">
    <citation type="submission" date="2019-01" db="EMBL/GenBank/DDBJ databases">
        <authorList>
            <consortium name="Pathogen Informatics"/>
        </authorList>
    </citation>
    <scope>NUCLEOTIDE SEQUENCE [LARGE SCALE GENOMIC DNA]</scope>
    <source>
        <strain evidence="16 17">NCTC10122</strain>
    </source>
</reference>
<dbReference type="Gene3D" id="2.40.30.130">
    <property type="match status" value="1"/>
</dbReference>
<evidence type="ECO:0000256" key="11">
    <source>
        <dbReference type="ARBA" id="ARBA00023146"/>
    </source>
</evidence>
<evidence type="ECO:0000256" key="8">
    <source>
        <dbReference type="ARBA" id="ARBA00022840"/>
    </source>
</evidence>
<evidence type="ECO:0000256" key="10">
    <source>
        <dbReference type="ARBA" id="ARBA00022917"/>
    </source>
</evidence>
<dbReference type="InterPro" id="IPR023033">
    <property type="entry name" value="Ala_tRNA_ligase_euk/bac"/>
</dbReference>
<keyword evidence="4 14" id="KW-0436">Ligase</keyword>
<comment type="function">
    <text evidence="12 14">Catalyzes the attachment of alanine to tRNA(Ala) in a two-step reaction: alanine is first activated by ATP to form Ala-AMP and then transferred to the acceptor end of tRNA(Ala). Also edits incorrectly charged Ser-tRNA(Ala) and Gly-tRNA(Ala) via its editing domain.</text>
</comment>
<dbReference type="SMART" id="SM00863">
    <property type="entry name" value="tRNA_SAD"/>
    <property type="match status" value="1"/>
</dbReference>
<evidence type="ECO:0000256" key="9">
    <source>
        <dbReference type="ARBA" id="ARBA00022884"/>
    </source>
</evidence>
<dbReference type="SUPFAM" id="SSF55681">
    <property type="entry name" value="Class II aaRS and biotin synthetases"/>
    <property type="match status" value="1"/>
</dbReference>
<dbReference type="FunFam" id="3.30.930.10:FF:000046">
    <property type="entry name" value="Alanine--tRNA ligase"/>
    <property type="match status" value="1"/>
</dbReference>
<name>A0A449A9C6_9BACT</name>
<dbReference type="GO" id="GO:0002161">
    <property type="term" value="F:aminoacyl-tRNA deacylase activity"/>
    <property type="evidence" value="ECO:0007669"/>
    <property type="project" value="TreeGrafter"/>
</dbReference>
<dbReference type="GO" id="GO:0006419">
    <property type="term" value="P:alanyl-tRNA aminoacylation"/>
    <property type="evidence" value="ECO:0007669"/>
    <property type="project" value="UniProtKB-UniRule"/>
</dbReference>
<evidence type="ECO:0000256" key="14">
    <source>
        <dbReference type="HAMAP-Rule" id="MF_00036"/>
    </source>
</evidence>
<dbReference type="PRINTS" id="PR00980">
    <property type="entry name" value="TRNASYNTHALA"/>
</dbReference>
<dbReference type="PANTHER" id="PTHR11777:SF9">
    <property type="entry name" value="ALANINE--TRNA LIGASE, CYTOPLASMIC"/>
    <property type="match status" value="1"/>
</dbReference>
<evidence type="ECO:0000256" key="1">
    <source>
        <dbReference type="ARBA" id="ARBA00008226"/>
    </source>
</evidence>
<dbReference type="HAMAP" id="MF_00036_B">
    <property type="entry name" value="Ala_tRNA_synth_B"/>
    <property type="match status" value="1"/>
</dbReference>
<dbReference type="SUPFAM" id="SSF55186">
    <property type="entry name" value="ThrRS/AlaRS common domain"/>
    <property type="match status" value="1"/>
</dbReference>
<dbReference type="PANTHER" id="PTHR11777">
    <property type="entry name" value="ALANYL-TRNA SYNTHETASE"/>
    <property type="match status" value="1"/>
</dbReference>
<dbReference type="AlphaFoldDB" id="A0A449A9C6"/>
<proteinExistence type="inferred from homology"/>
<dbReference type="FunFam" id="3.30.980.10:FF:000004">
    <property type="entry name" value="Alanine--tRNA ligase, cytoplasmic"/>
    <property type="match status" value="1"/>
</dbReference>
<dbReference type="GO" id="GO:0005829">
    <property type="term" value="C:cytosol"/>
    <property type="evidence" value="ECO:0007669"/>
    <property type="project" value="TreeGrafter"/>
</dbReference>
<keyword evidence="11 14" id="KW-0030">Aminoacyl-tRNA synthetase</keyword>
<dbReference type="Gene3D" id="3.10.310.40">
    <property type="match status" value="1"/>
</dbReference>
<comment type="similarity">
    <text evidence="1 14">Belongs to the class-II aminoacyl-tRNA synthetase family.</text>
</comment>
<gene>
    <name evidence="14 16" type="primary">alaS</name>
    <name evidence="16" type="ORF">NCTC10122_00384</name>
</gene>
<keyword evidence="3 14" id="KW-0820">tRNA-binding</keyword>
<dbReference type="CDD" id="cd00673">
    <property type="entry name" value="AlaRS_core"/>
    <property type="match status" value="1"/>
</dbReference>
<keyword evidence="10 14" id="KW-0648">Protein biosynthesis</keyword>
<comment type="catalytic activity">
    <reaction evidence="13 14">
        <text>tRNA(Ala) + L-alanine + ATP = L-alanyl-tRNA(Ala) + AMP + diphosphate</text>
        <dbReference type="Rhea" id="RHEA:12540"/>
        <dbReference type="Rhea" id="RHEA-COMP:9657"/>
        <dbReference type="Rhea" id="RHEA-COMP:9923"/>
        <dbReference type="ChEBI" id="CHEBI:30616"/>
        <dbReference type="ChEBI" id="CHEBI:33019"/>
        <dbReference type="ChEBI" id="CHEBI:57972"/>
        <dbReference type="ChEBI" id="CHEBI:78442"/>
        <dbReference type="ChEBI" id="CHEBI:78497"/>
        <dbReference type="ChEBI" id="CHEBI:456215"/>
        <dbReference type="EC" id="6.1.1.7"/>
    </reaction>
</comment>
<dbReference type="SUPFAM" id="SSF101353">
    <property type="entry name" value="Putative anticodon-binding domain of alanyl-tRNA synthetase (AlaRS)"/>
    <property type="match status" value="1"/>
</dbReference>
<dbReference type="InterPro" id="IPR002318">
    <property type="entry name" value="Ala-tRNA-lgiase_IIc"/>
</dbReference>
<evidence type="ECO:0000259" key="15">
    <source>
        <dbReference type="PROSITE" id="PS50860"/>
    </source>
</evidence>
<keyword evidence="2 14" id="KW-0963">Cytoplasm</keyword>
<evidence type="ECO:0000256" key="3">
    <source>
        <dbReference type="ARBA" id="ARBA00022555"/>
    </source>
</evidence>
<dbReference type="GO" id="GO:0008270">
    <property type="term" value="F:zinc ion binding"/>
    <property type="evidence" value="ECO:0007669"/>
    <property type="project" value="UniProtKB-UniRule"/>
</dbReference>
<protein>
    <recommendedName>
        <fullName evidence="14">Alanine--tRNA ligase</fullName>
        <ecNumber evidence="14">6.1.1.7</ecNumber>
    </recommendedName>
    <alternativeName>
        <fullName evidence="14">Alanyl-tRNA synthetase</fullName>
        <shortName evidence="14">AlaRS</shortName>
    </alternativeName>
</protein>
<feature type="binding site" evidence="14">
    <location>
        <position position="664"/>
    </location>
    <ligand>
        <name>Zn(2+)</name>
        <dbReference type="ChEBI" id="CHEBI:29105"/>
    </ligand>
</feature>
<evidence type="ECO:0000256" key="7">
    <source>
        <dbReference type="ARBA" id="ARBA00022833"/>
    </source>
</evidence>
<dbReference type="GO" id="GO:0004813">
    <property type="term" value="F:alanine-tRNA ligase activity"/>
    <property type="evidence" value="ECO:0007669"/>
    <property type="project" value="UniProtKB-UniRule"/>
</dbReference>
<evidence type="ECO:0000256" key="6">
    <source>
        <dbReference type="ARBA" id="ARBA00022741"/>
    </source>
</evidence>
<keyword evidence="9 14" id="KW-0694">RNA-binding</keyword>
<evidence type="ECO:0000256" key="2">
    <source>
        <dbReference type="ARBA" id="ARBA00022490"/>
    </source>
</evidence>
<dbReference type="InterPro" id="IPR018162">
    <property type="entry name" value="Ala-tRNA-ligase_IIc_anticod-bd"/>
</dbReference>
<feature type="binding site" evidence="14">
    <location>
        <position position="559"/>
    </location>
    <ligand>
        <name>Zn(2+)</name>
        <dbReference type="ChEBI" id="CHEBI:29105"/>
    </ligand>
</feature>
<evidence type="ECO:0000256" key="12">
    <source>
        <dbReference type="ARBA" id="ARBA00024779"/>
    </source>
</evidence>
<dbReference type="RefSeq" id="WP_129687682.1">
    <property type="nucleotide sequence ID" value="NZ_LR214970.1"/>
</dbReference>
<keyword evidence="5 14" id="KW-0479">Metal-binding</keyword>
<sequence>MNSKEIRNKWLDFFESKGHLKIESKSLIPVNDPSLLWINSGVATLKDYFSGKKIPPKNRLTNSQKAIRTNDIENVGVTSRHHTFFEMLGNFSIGDYFKDEAIEFAFEFLTSELKLDINKLYFTFFEEDTQTKQKWLSLGVDETHIISGSRDTNFWDVGAGPCGPCTEIFYDRGPKFDSRGIELLKNDIENDRFIEIWNIVFSQFNNEGENKYTELAQKNIDTGAGLERIASILQDAPTNYDSDLFLGIIREIEKYTNLKYDVENYFTKDEKQREINTCFKIIADHIRTVANALGDGESISNVGRGYIIRRLIRRSIYKAMQLGIKDLFLHKLVPVVHDSLPFEYDINSVSQAILAEEEIFAKTIENGKELLEKHIKNNTKIFDGEIAFHLLETYGFPIELTEEILAKKGISIDLEGFEKAKQKHIEASRGNKQSGMQKAINSLSLINSKVSIFTGYETTRGTAKVIELFDTEKRVDSANGKAYVLLDKTPFYATSGGQKHDEGYMLQGENKIKIIDVFKDKFGNNIHLVEGKINKNEPVECFVDEYVRLNCARNHSATHLMFSVMRKVLGSYIKQLGSDINEKRFTFDFPGDSRPTDEQVRKIELEMRQIIKNDIKREYIISTIEEAKNLHAVMTIEEDEYMDPKAVRIVKWSNITSDLCGGTHLDHSSILENFKITEVEKKQAGVYRFRVVTSNKLVDEWLKEQIQIYSEELANIVNKIKAMDSTYNLETQNDNNLENLLNNIQKSIEKGREDFRKINKEKASVEFKISSQDALELEKGKKFYINLNIESSQIKQTASTLREKFPNATIVLASVNENQTLLAIASKTKDSNQLFKLIGKNLNAKGGGSAILAMGKIDSTSELEQIILEAISA</sequence>
<dbReference type="GO" id="GO:0005524">
    <property type="term" value="F:ATP binding"/>
    <property type="evidence" value="ECO:0007669"/>
    <property type="project" value="UniProtKB-UniRule"/>
</dbReference>
<dbReference type="PROSITE" id="PS50860">
    <property type="entry name" value="AA_TRNA_LIGASE_II_ALA"/>
    <property type="match status" value="1"/>
</dbReference>
<evidence type="ECO:0000256" key="5">
    <source>
        <dbReference type="ARBA" id="ARBA00022723"/>
    </source>
</evidence>
<organism evidence="16 17">
    <name type="scientific">Mycoplasmopsis bovigenitalium</name>
    <dbReference type="NCBI Taxonomy" id="2112"/>
    <lineage>
        <taxon>Bacteria</taxon>
        <taxon>Bacillati</taxon>
        <taxon>Mycoplasmatota</taxon>
        <taxon>Mycoplasmoidales</taxon>
        <taxon>Metamycoplasmataceae</taxon>
        <taxon>Mycoplasmopsis</taxon>
    </lineage>
</organism>
<dbReference type="NCBIfam" id="TIGR00344">
    <property type="entry name" value="alaS"/>
    <property type="match status" value="1"/>
</dbReference>
<dbReference type="InterPro" id="IPR018164">
    <property type="entry name" value="Ala-tRNA-synth_IIc_N"/>
</dbReference>
<keyword evidence="8 14" id="KW-0067">ATP-binding</keyword>
<dbReference type="InterPro" id="IPR050058">
    <property type="entry name" value="Ala-tRNA_ligase"/>
</dbReference>
<dbReference type="Proteomes" id="UP000290942">
    <property type="component" value="Chromosome"/>
</dbReference>
<comment type="domain">
    <text evidence="14">Consists of three domains; the N-terminal catalytic domain, the editing domain and the C-terminal C-Ala domain. The editing domain removes incorrectly charged amino acids, while the C-Ala domain, along with tRNA(Ala), serves as a bridge to cooperatively bring together the editing and aminoacylation centers thus stimulating deacylation of misacylated tRNAs.</text>
</comment>
<dbReference type="SUPFAM" id="SSF50447">
    <property type="entry name" value="Translation proteins"/>
    <property type="match status" value="1"/>
</dbReference>
<comment type="subcellular location">
    <subcellularLocation>
        <location evidence="14">Cytoplasm</location>
    </subcellularLocation>
</comment>
<dbReference type="InterPro" id="IPR018165">
    <property type="entry name" value="Ala-tRNA-synth_IIc_core"/>
</dbReference>
<dbReference type="EC" id="6.1.1.7" evidence="14"/>
<evidence type="ECO:0000256" key="13">
    <source>
        <dbReference type="ARBA" id="ARBA00048300"/>
    </source>
</evidence>
<dbReference type="Pfam" id="PF01411">
    <property type="entry name" value="tRNA-synt_2c"/>
    <property type="match status" value="1"/>
</dbReference>
<feature type="binding site" evidence="14">
    <location>
        <position position="660"/>
    </location>
    <ligand>
        <name>Zn(2+)</name>
        <dbReference type="ChEBI" id="CHEBI:29105"/>
    </ligand>
</feature>
<dbReference type="InterPro" id="IPR018163">
    <property type="entry name" value="Thr/Ala-tRNA-synth_IIc_edit"/>
</dbReference>
<comment type="cofactor">
    <cofactor evidence="14">
        <name>Zn(2+)</name>
        <dbReference type="ChEBI" id="CHEBI:29105"/>
    </cofactor>
    <text evidence="14">Binds 1 zinc ion per subunit.</text>
</comment>
<dbReference type="InterPro" id="IPR009000">
    <property type="entry name" value="Transl_B-barrel_sf"/>
</dbReference>
<dbReference type="Gene3D" id="3.30.980.10">
    <property type="entry name" value="Threonyl-trna Synthetase, Chain A, domain 2"/>
    <property type="match status" value="1"/>
</dbReference>